<accession>A0A9D2D7N4</accession>
<proteinExistence type="predicted"/>
<reference evidence="2" key="2">
    <citation type="submission" date="2021-04" db="EMBL/GenBank/DDBJ databases">
        <authorList>
            <person name="Gilroy R."/>
        </authorList>
    </citation>
    <scope>NUCLEOTIDE SEQUENCE</scope>
    <source>
        <strain evidence="2">CHK192-19661</strain>
    </source>
</reference>
<gene>
    <name evidence="2" type="ORF">H9726_06605</name>
</gene>
<evidence type="ECO:0000256" key="1">
    <source>
        <dbReference type="SAM" id="SignalP"/>
    </source>
</evidence>
<reference evidence="2" key="1">
    <citation type="journal article" date="2021" name="PeerJ">
        <title>Extensive microbial diversity within the chicken gut microbiome revealed by metagenomics and culture.</title>
        <authorList>
            <person name="Gilroy R."/>
            <person name="Ravi A."/>
            <person name="Getino M."/>
            <person name="Pursley I."/>
            <person name="Horton D.L."/>
            <person name="Alikhan N.F."/>
            <person name="Baker D."/>
            <person name="Gharbi K."/>
            <person name="Hall N."/>
            <person name="Watson M."/>
            <person name="Adriaenssens E.M."/>
            <person name="Foster-Nyarko E."/>
            <person name="Jarju S."/>
            <person name="Secka A."/>
            <person name="Antonio M."/>
            <person name="Oren A."/>
            <person name="Chaudhuri R.R."/>
            <person name="La Ragione R."/>
            <person name="Hildebrand F."/>
            <person name="Pallen M.J."/>
        </authorList>
    </citation>
    <scope>NUCLEOTIDE SEQUENCE</scope>
    <source>
        <strain evidence="2">CHK192-19661</strain>
    </source>
</reference>
<feature type="signal peptide" evidence="1">
    <location>
        <begin position="1"/>
        <end position="32"/>
    </location>
</feature>
<evidence type="ECO:0000313" key="2">
    <source>
        <dbReference type="EMBL" id="HIZ10141.1"/>
    </source>
</evidence>
<keyword evidence="1" id="KW-0732">Signal</keyword>
<evidence type="ECO:0000313" key="3">
    <source>
        <dbReference type="Proteomes" id="UP000824025"/>
    </source>
</evidence>
<dbReference type="AlphaFoldDB" id="A0A9D2D7N4"/>
<feature type="chain" id="PRO_5038963376" evidence="1">
    <location>
        <begin position="33"/>
        <end position="154"/>
    </location>
</feature>
<organism evidence="2 3">
    <name type="scientific">Candidatus Borkfalkia avicola</name>
    <dbReference type="NCBI Taxonomy" id="2838503"/>
    <lineage>
        <taxon>Bacteria</taxon>
        <taxon>Bacillati</taxon>
        <taxon>Bacillota</taxon>
        <taxon>Clostridia</taxon>
        <taxon>Christensenellales</taxon>
        <taxon>Christensenellaceae</taxon>
        <taxon>Candidatus Borkfalkia</taxon>
    </lineage>
</organism>
<name>A0A9D2D7N4_9FIRM</name>
<comment type="caution">
    <text evidence="2">The sequence shown here is derived from an EMBL/GenBank/DDBJ whole genome shotgun (WGS) entry which is preliminary data.</text>
</comment>
<dbReference type="EMBL" id="DXCF01000033">
    <property type="protein sequence ID" value="HIZ10141.1"/>
    <property type="molecule type" value="Genomic_DNA"/>
</dbReference>
<protein>
    <submittedName>
        <fullName evidence="2">Uncharacterized protein</fullName>
    </submittedName>
</protein>
<dbReference type="Proteomes" id="UP000824025">
    <property type="component" value="Unassembled WGS sequence"/>
</dbReference>
<dbReference type="PROSITE" id="PS51257">
    <property type="entry name" value="PROKAR_LIPOPROTEIN"/>
    <property type="match status" value="1"/>
</dbReference>
<sequence>MKRKFLAVVFVILAAVLLVGIFAGCGAGTANASVTLNKRYIAEGDLGEPEDEQVYFEFTSGNTGVYHYYYHGDYGTAGVSLISSYSVHFRYKIVSDMVYCFYDSVEYDEADTEKAEVETDWKRYMGADTDFLMSASGSFYFCEDYLAEIPDFGK</sequence>